<evidence type="ECO:0000256" key="3">
    <source>
        <dbReference type="ARBA" id="ARBA00023163"/>
    </source>
</evidence>
<reference evidence="5 6" key="1">
    <citation type="submission" date="2020-08" db="EMBL/GenBank/DDBJ databases">
        <title>Genomic Encyclopedia of Archaeal and Bacterial Type Strains, Phase II (KMG-II): from individual species to whole genera.</title>
        <authorList>
            <person name="Goeker M."/>
        </authorList>
    </citation>
    <scope>NUCLEOTIDE SEQUENCE [LARGE SCALE GENOMIC DNA]</scope>
    <source>
        <strain evidence="5 6">DSM 43850</strain>
    </source>
</reference>
<evidence type="ECO:0000256" key="1">
    <source>
        <dbReference type="ARBA" id="ARBA00023015"/>
    </source>
</evidence>
<sequence length="320" mass="35785">MGPDFESHNLDEIQEFIAETYASIRFTTRSQDQNYFRTKRNPLGPISLDRLDYSFEADYAVEPLGRIALFGVESGSFPHVETGGVQDSHGVGEVFLAAQPDRPYSGCERRARFSLTLLDPALLSQVATTAPGRTDTPVRLTGYRPVSPGAGQHLLRTITFLRDHVIPAPAFRDAPLITSTAPQLLAATVLATFPNTALLDPTIEDRHDAHPATLRRAMAFIDNHAHRDISVSDIAAAVHVTIRTLQYAFRRHRGTTPMGYLRQVRLHHAHQELLVTDPTTGATVTEIAARWGFFHPGRFAHYYRHTYGQPPTRTLLRDFR</sequence>
<accession>A0ABR6BH77</accession>
<dbReference type="PANTHER" id="PTHR46796:SF12">
    <property type="entry name" value="HTH-TYPE DNA-BINDING TRANSCRIPTIONAL ACTIVATOR EUTR"/>
    <property type="match status" value="1"/>
</dbReference>
<comment type="caution">
    <text evidence="5">The sequence shown here is derived from an EMBL/GenBank/DDBJ whole genome shotgun (WGS) entry which is preliminary data.</text>
</comment>
<dbReference type="PROSITE" id="PS01124">
    <property type="entry name" value="HTH_ARAC_FAMILY_2"/>
    <property type="match status" value="1"/>
</dbReference>
<name>A0ABR6BH77_9PSEU</name>
<organism evidence="5 6">
    <name type="scientific">Kutzneria viridogrisea</name>
    <dbReference type="NCBI Taxonomy" id="47990"/>
    <lineage>
        <taxon>Bacteria</taxon>
        <taxon>Bacillati</taxon>
        <taxon>Actinomycetota</taxon>
        <taxon>Actinomycetes</taxon>
        <taxon>Pseudonocardiales</taxon>
        <taxon>Pseudonocardiaceae</taxon>
        <taxon>Kutzneria</taxon>
    </lineage>
</organism>
<dbReference type="EMBL" id="JACJID010000002">
    <property type="protein sequence ID" value="MBA8926234.1"/>
    <property type="molecule type" value="Genomic_DNA"/>
</dbReference>
<dbReference type="InterPro" id="IPR050204">
    <property type="entry name" value="AraC_XylS_family_regulators"/>
</dbReference>
<evidence type="ECO:0000313" key="6">
    <source>
        <dbReference type="Proteomes" id="UP000517916"/>
    </source>
</evidence>
<evidence type="ECO:0000313" key="5">
    <source>
        <dbReference type="EMBL" id="MBA8926234.1"/>
    </source>
</evidence>
<proteinExistence type="predicted"/>
<dbReference type="InterPro" id="IPR009057">
    <property type="entry name" value="Homeodomain-like_sf"/>
</dbReference>
<gene>
    <name evidence="5" type="ORF">BC739_003433</name>
</gene>
<evidence type="ECO:0000256" key="2">
    <source>
        <dbReference type="ARBA" id="ARBA00023125"/>
    </source>
</evidence>
<keyword evidence="6" id="KW-1185">Reference proteome</keyword>
<dbReference type="Gene3D" id="1.10.10.60">
    <property type="entry name" value="Homeodomain-like"/>
    <property type="match status" value="1"/>
</dbReference>
<dbReference type="InterPro" id="IPR018060">
    <property type="entry name" value="HTH_AraC"/>
</dbReference>
<dbReference type="SUPFAM" id="SSF46689">
    <property type="entry name" value="Homeodomain-like"/>
    <property type="match status" value="2"/>
</dbReference>
<dbReference type="Pfam" id="PF12833">
    <property type="entry name" value="HTH_18"/>
    <property type="match status" value="1"/>
</dbReference>
<dbReference type="RefSeq" id="WP_025360787.1">
    <property type="nucleotide sequence ID" value="NZ_BAAABQ010000009.1"/>
</dbReference>
<feature type="domain" description="HTH araC/xylS-type" evidence="4">
    <location>
        <begin position="215"/>
        <end position="317"/>
    </location>
</feature>
<dbReference type="PANTHER" id="PTHR46796">
    <property type="entry name" value="HTH-TYPE TRANSCRIPTIONAL ACTIVATOR RHAS-RELATED"/>
    <property type="match status" value="1"/>
</dbReference>
<dbReference type="SMART" id="SM00342">
    <property type="entry name" value="HTH_ARAC"/>
    <property type="match status" value="1"/>
</dbReference>
<keyword evidence="1" id="KW-0805">Transcription regulation</keyword>
<dbReference type="Proteomes" id="UP000517916">
    <property type="component" value="Unassembled WGS sequence"/>
</dbReference>
<keyword evidence="2" id="KW-0238">DNA-binding</keyword>
<keyword evidence="3" id="KW-0804">Transcription</keyword>
<evidence type="ECO:0000259" key="4">
    <source>
        <dbReference type="PROSITE" id="PS01124"/>
    </source>
</evidence>
<protein>
    <submittedName>
        <fullName evidence="5">AraC-like DNA-binding protein</fullName>
    </submittedName>
</protein>